<evidence type="ECO:0000313" key="3">
    <source>
        <dbReference type="EnsemblMetazoa" id="XP_030837064"/>
    </source>
</evidence>
<dbReference type="RefSeq" id="XP_030837064.1">
    <property type="nucleotide sequence ID" value="XM_030981204.1"/>
</dbReference>
<dbReference type="InParanoid" id="A0A7M7NIM6"/>
<protein>
    <submittedName>
        <fullName evidence="3">Uncharacterized protein</fullName>
    </submittedName>
</protein>
<reference evidence="3" key="2">
    <citation type="submission" date="2021-01" db="UniProtKB">
        <authorList>
            <consortium name="EnsemblMetazoa"/>
        </authorList>
    </citation>
    <scope>IDENTIFICATION</scope>
</reference>
<keyword evidence="4" id="KW-1185">Reference proteome</keyword>
<evidence type="ECO:0000256" key="1">
    <source>
        <dbReference type="SAM" id="Coils"/>
    </source>
</evidence>
<dbReference type="EnsemblMetazoa" id="XM_030981204">
    <property type="protein sequence ID" value="XP_030837064"/>
    <property type="gene ID" value="LOC592850"/>
</dbReference>
<dbReference type="InterPro" id="IPR038911">
    <property type="entry name" value="SCLT1"/>
</dbReference>
<dbReference type="AlphaFoldDB" id="A0A7M7NIM6"/>
<feature type="coiled-coil region" evidence="1">
    <location>
        <begin position="201"/>
        <end position="285"/>
    </location>
</feature>
<dbReference type="PANTHER" id="PTHR35970">
    <property type="entry name" value="SODIUM CHANNEL AND CLATHRIN LINKER 1"/>
    <property type="match status" value="1"/>
</dbReference>
<proteinExistence type="predicted"/>
<dbReference type="GeneID" id="592850"/>
<dbReference type="OrthoDB" id="551053at2759"/>
<dbReference type="GO" id="GO:0005813">
    <property type="term" value="C:centrosome"/>
    <property type="evidence" value="ECO:0007669"/>
    <property type="project" value="InterPro"/>
</dbReference>
<organism evidence="3 4">
    <name type="scientific">Strongylocentrotus purpuratus</name>
    <name type="common">Purple sea urchin</name>
    <dbReference type="NCBI Taxonomy" id="7668"/>
    <lineage>
        <taxon>Eukaryota</taxon>
        <taxon>Metazoa</taxon>
        <taxon>Echinodermata</taxon>
        <taxon>Eleutherozoa</taxon>
        <taxon>Echinozoa</taxon>
        <taxon>Echinoidea</taxon>
        <taxon>Euechinoidea</taxon>
        <taxon>Echinacea</taxon>
        <taxon>Camarodonta</taxon>
        <taxon>Echinidea</taxon>
        <taxon>Strongylocentrotidae</taxon>
        <taxon>Strongylocentrotus</taxon>
    </lineage>
</organism>
<dbReference type="InterPro" id="IPR031887">
    <property type="entry name" value="SDCCAG8"/>
</dbReference>
<dbReference type="CTD" id="132320"/>
<feature type="coiled-coil region" evidence="1">
    <location>
        <begin position="1"/>
        <end position="175"/>
    </location>
</feature>
<reference evidence="4" key="1">
    <citation type="submission" date="2015-02" db="EMBL/GenBank/DDBJ databases">
        <title>Genome sequencing for Strongylocentrotus purpuratus.</title>
        <authorList>
            <person name="Murali S."/>
            <person name="Liu Y."/>
            <person name="Vee V."/>
            <person name="English A."/>
            <person name="Wang M."/>
            <person name="Skinner E."/>
            <person name="Han Y."/>
            <person name="Muzny D.M."/>
            <person name="Worley K.C."/>
            <person name="Gibbs R.A."/>
        </authorList>
    </citation>
    <scope>NUCLEOTIDE SEQUENCE</scope>
</reference>
<feature type="compositionally biased region" description="Low complexity" evidence="2">
    <location>
        <begin position="460"/>
        <end position="469"/>
    </location>
</feature>
<evidence type="ECO:0000256" key="2">
    <source>
        <dbReference type="SAM" id="MobiDB-lite"/>
    </source>
</evidence>
<dbReference type="OMA" id="VIKENEX"/>
<dbReference type="KEGG" id="spu:592850"/>
<dbReference type="Pfam" id="PF15964">
    <property type="entry name" value="CCCAP"/>
    <property type="match status" value="1"/>
</dbReference>
<sequence length="469" mass="54993">MELISQENMRLQGAKKELEDRIKALHQRCTDADCREYEATVQVRESIQMSENALLEKDQAMIREQQKEEEVRRLADALGKLVNDAGKRTRQEVDSIRKQCNTNIAKLMEEVTALETENAEKQAEIERAIREKRAVEHELEQMYKEGTAVTGDQRINELQNRIIAMERLKDETLIRAQQIEKNVQRQEYSHEEEKSRSLLVTDQLRGRLEKLSRECETLSDERLRLTEDNDNLKKKMIELRREKEDTGRSAAKDLISVEHEMSMMRREYEARLESVEENSRQSTKELRQMVLTQQRMSSKWKEECRVLGQKFEGKISELRSQLTMQKKRNEDLTNQKQQLKEQNVQNEQLLSDQRDVNRKLRQKVELAEHQATEVTRKLTDRSARERRLAHDKKQLQAQLDKIRTELTRSDRGGHVSLHLPTPHLSATYNQPKPSHPTSGFIRDRAPSITSSHHSYKSSRSRSSSPEFST</sequence>
<feature type="compositionally biased region" description="Basic and acidic residues" evidence="2">
    <location>
        <begin position="372"/>
        <end position="413"/>
    </location>
</feature>
<accession>A0A7M7NIM6</accession>
<feature type="region of interest" description="Disordered" evidence="2">
    <location>
        <begin position="372"/>
        <end position="469"/>
    </location>
</feature>
<dbReference type="PANTHER" id="PTHR35970:SF1">
    <property type="entry name" value="SODIUM CHANNEL AND CLATHRIN LINKER 1"/>
    <property type="match status" value="1"/>
</dbReference>
<evidence type="ECO:0000313" key="4">
    <source>
        <dbReference type="Proteomes" id="UP000007110"/>
    </source>
</evidence>
<dbReference type="Proteomes" id="UP000007110">
    <property type="component" value="Unassembled WGS sequence"/>
</dbReference>
<dbReference type="GO" id="GO:0045162">
    <property type="term" value="P:clustering of voltage-gated sodium channels"/>
    <property type="evidence" value="ECO:0007669"/>
    <property type="project" value="InterPro"/>
</dbReference>
<keyword evidence="1" id="KW-0175">Coiled coil</keyword>
<dbReference type="GO" id="GO:0007098">
    <property type="term" value="P:centrosome cycle"/>
    <property type="evidence" value="ECO:0007669"/>
    <property type="project" value="InterPro"/>
</dbReference>
<feature type="compositionally biased region" description="Polar residues" evidence="2">
    <location>
        <begin position="424"/>
        <end position="437"/>
    </location>
</feature>
<name>A0A7M7NIM6_STRPU</name>